<sequence>MWRVLVVLIALASSAVAQQGESAYEALRVVGTQLDRGYLDDIVAVAGARGNPEPAMWRISIADRNAAGGVREIDVRNGRIVAQRTPMQGVVGAPIKTSMLNLDSSGAYSVAAHTAEKSHVVFTSASYTLRANQRGIPTWIVALQDERRQTVGTIHIAANKGNVTRVEGMFRGTNSPQVAQGQQPQRGDQEPTSIDDEDIAQVDEDEEGENPIKREIKLMFRRTKRDAQRMFERVRSSFDDFVEQRVPRISRDSER</sequence>
<gene>
    <name evidence="3" type="ORF">AVDCRST_MAG42-2434</name>
</gene>
<feature type="region of interest" description="Disordered" evidence="1">
    <location>
        <begin position="173"/>
        <end position="194"/>
    </location>
</feature>
<organism evidence="3">
    <name type="scientific">uncultured Chthoniobacterales bacterium</name>
    <dbReference type="NCBI Taxonomy" id="1836801"/>
    <lineage>
        <taxon>Bacteria</taxon>
        <taxon>Pseudomonadati</taxon>
        <taxon>Verrucomicrobiota</taxon>
        <taxon>Spartobacteria</taxon>
        <taxon>Chthoniobacterales</taxon>
        <taxon>environmental samples</taxon>
    </lineage>
</organism>
<accession>A0A6J4IFM1</accession>
<evidence type="ECO:0000256" key="2">
    <source>
        <dbReference type="SAM" id="SignalP"/>
    </source>
</evidence>
<dbReference type="AlphaFoldDB" id="A0A6J4IFM1"/>
<feature type="chain" id="PRO_5026654701" evidence="2">
    <location>
        <begin position="18"/>
        <end position="255"/>
    </location>
</feature>
<feature type="signal peptide" evidence="2">
    <location>
        <begin position="1"/>
        <end position="17"/>
    </location>
</feature>
<proteinExistence type="predicted"/>
<protein>
    <submittedName>
        <fullName evidence="3">Uncharacterized protein</fullName>
    </submittedName>
</protein>
<feature type="compositionally biased region" description="Polar residues" evidence="1">
    <location>
        <begin position="173"/>
        <end position="192"/>
    </location>
</feature>
<keyword evidence="2" id="KW-0732">Signal</keyword>
<evidence type="ECO:0000313" key="3">
    <source>
        <dbReference type="EMBL" id="CAA9248902.1"/>
    </source>
</evidence>
<dbReference type="EMBL" id="CADCTA010000077">
    <property type="protein sequence ID" value="CAA9248902.1"/>
    <property type="molecule type" value="Genomic_DNA"/>
</dbReference>
<reference evidence="3" key="1">
    <citation type="submission" date="2020-02" db="EMBL/GenBank/DDBJ databases">
        <authorList>
            <person name="Meier V. D."/>
        </authorList>
    </citation>
    <scope>NUCLEOTIDE SEQUENCE</scope>
    <source>
        <strain evidence="3">AVDCRST_MAG42</strain>
    </source>
</reference>
<name>A0A6J4IFM1_9BACT</name>
<evidence type="ECO:0000256" key="1">
    <source>
        <dbReference type="SAM" id="MobiDB-lite"/>
    </source>
</evidence>